<evidence type="ECO:0000313" key="2">
    <source>
        <dbReference type="EMBL" id="KCV70525.1"/>
    </source>
</evidence>
<reference evidence="2" key="1">
    <citation type="submission" date="2013-04" db="EMBL/GenBank/DDBJ databases">
        <title>The Genome Sequence of Fonticula alba ATCC 38817.</title>
        <authorList>
            <consortium name="The Broad Institute Genomics Platform"/>
            <person name="Russ C."/>
            <person name="Cuomo C."/>
            <person name="Burger G."/>
            <person name="Gray M.W."/>
            <person name="Holland P.W.H."/>
            <person name="King N."/>
            <person name="Lang F.B.F."/>
            <person name="Roger A.J."/>
            <person name="Ruiz-Trillo I."/>
            <person name="Brown M."/>
            <person name="Walker B."/>
            <person name="Young S."/>
            <person name="Zeng Q."/>
            <person name="Gargeya S."/>
            <person name="Fitzgerald M."/>
            <person name="Haas B."/>
            <person name="Abouelleil A."/>
            <person name="Allen A.W."/>
            <person name="Alvarado L."/>
            <person name="Arachchi H.M."/>
            <person name="Berlin A.M."/>
            <person name="Chapman S.B."/>
            <person name="Gainer-Dewar J."/>
            <person name="Goldberg J."/>
            <person name="Griggs A."/>
            <person name="Gujja S."/>
            <person name="Hansen M."/>
            <person name="Howarth C."/>
            <person name="Imamovic A."/>
            <person name="Ireland A."/>
            <person name="Larimer J."/>
            <person name="McCowan C."/>
            <person name="Murphy C."/>
            <person name="Pearson M."/>
            <person name="Poon T.W."/>
            <person name="Priest M."/>
            <person name="Roberts A."/>
            <person name="Saif S."/>
            <person name="Shea T."/>
            <person name="Sisk P."/>
            <person name="Sykes S."/>
            <person name="Wortman J."/>
            <person name="Nusbaum C."/>
            <person name="Birren B."/>
        </authorList>
    </citation>
    <scope>NUCLEOTIDE SEQUENCE [LARGE SCALE GENOMIC DNA]</scope>
    <source>
        <strain evidence="2">ATCC 38817</strain>
    </source>
</reference>
<evidence type="ECO:0000313" key="3">
    <source>
        <dbReference type="Proteomes" id="UP000030693"/>
    </source>
</evidence>
<feature type="compositionally biased region" description="Polar residues" evidence="1">
    <location>
        <begin position="28"/>
        <end position="38"/>
    </location>
</feature>
<organism evidence="2">
    <name type="scientific">Fonticula alba</name>
    <name type="common">Slime mold</name>
    <dbReference type="NCBI Taxonomy" id="691883"/>
    <lineage>
        <taxon>Eukaryota</taxon>
        <taxon>Rotosphaerida</taxon>
        <taxon>Fonticulaceae</taxon>
        <taxon>Fonticula</taxon>
    </lineage>
</organism>
<dbReference type="GeneID" id="20527597"/>
<feature type="region of interest" description="Disordered" evidence="1">
    <location>
        <begin position="1"/>
        <end position="98"/>
    </location>
</feature>
<accession>A0A058Z8G1</accession>
<feature type="compositionally biased region" description="Polar residues" evidence="1">
    <location>
        <begin position="88"/>
        <end position="98"/>
    </location>
</feature>
<gene>
    <name evidence="2" type="ORF">H696_02872</name>
</gene>
<sequence>MLATDLADHDDAEFEDELNNLMAGESHQLPTDTQTDLPATSIEELPVLPPVPTHDPRTTLPAIDDTASSSDEKDDQTEADSARPAKTPSASKRQQVAA</sequence>
<keyword evidence="3" id="KW-1185">Reference proteome</keyword>
<name>A0A058Z8G1_FONAL</name>
<dbReference type="Proteomes" id="UP000030693">
    <property type="component" value="Unassembled WGS sequence"/>
</dbReference>
<proteinExistence type="predicted"/>
<feature type="compositionally biased region" description="Acidic residues" evidence="1">
    <location>
        <begin position="8"/>
        <end position="18"/>
    </location>
</feature>
<evidence type="ECO:0000256" key="1">
    <source>
        <dbReference type="SAM" id="MobiDB-lite"/>
    </source>
</evidence>
<dbReference type="EMBL" id="KB932204">
    <property type="protein sequence ID" value="KCV70525.1"/>
    <property type="molecule type" value="Genomic_DNA"/>
</dbReference>
<protein>
    <submittedName>
        <fullName evidence="2">Uncharacterized protein</fullName>
    </submittedName>
</protein>
<dbReference type="AlphaFoldDB" id="A0A058Z8G1"/>
<dbReference type="RefSeq" id="XP_009495041.1">
    <property type="nucleotide sequence ID" value="XM_009496766.1"/>
</dbReference>